<protein>
    <submittedName>
        <fullName evidence="4">Serine/threonine protein phosphatase</fullName>
    </submittedName>
</protein>
<accession>A0A6M0RPN1</accession>
<dbReference type="Gene3D" id="3.60.40.10">
    <property type="entry name" value="PPM-type phosphatase domain"/>
    <property type="match status" value="1"/>
</dbReference>
<keyword evidence="2" id="KW-0812">Transmembrane</keyword>
<dbReference type="PANTHER" id="PTHR43156">
    <property type="entry name" value="STAGE II SPORULATION PROTEIN E-RELATED"/>
    <property type="match status" value="1"/>
</dbReference>
<dbReference type="AlphaFoldDB" id="A0A6M0RPN1"/>
<dbReference type="GO" id="GO:0016791">
    <property type="term" value="F:phosphatase activity"/>
    <property type="evidence" value="ECO:0007669"/>
    <property type="project" value="TreeGrafter"/>
</dbReference>
<keyword evidence="1" id="KW-0378">Hydrolase</keyword>
<comment type="caution">
    <text evidence="4">The sequence shown here is derived from an EMBL/GenBank/DDBJ whole genome shotgun (WGS) entry which is preliminary data.</text>
</comment>
<dbReference type="PANTHER" id="PTHR43156:SF2">
    <property type="entry name" value="STAGE II SPORULATION PROTEIN E"/>
    <property type="match status" value="1"/>
</dbReference>
<organism evidence="4 5">
    <name type="scientific">Adonisia turfae CCMR0081</name>
    <dbReference type="NCBI Taxonomy" id="2292702"/>
    <lineage>
        <taxon>Bacteria</taxon>
        <taxon>Bacillati</taxon>
        <taxon>Cyanobacteriota</taxon>
        <taxon>Adonisia</taxon>
        <taxon>Adonisia turfae</taxon>
    </lineage>
</organism>
<keyword evidence="5" id="KW-1185">Reference proteome</keyword>
<keyword evidence="2" id="KW-0472">Membrane</keyword>
<dbReference type="InterPro" id="IPR052016">
    <property type="entry name" value="Bact_Sigma-Reg"/>
</dbReference>
<reference evidence="4 5" key="1">
    <citation type="journal article" date="2020" name="Microb. Ecol.">
        <title>Ecogenomics of the Marine Benthic Filamentous Cyanobacterium Adonisia.</title>
        <authorList>
            <person name="Walter J.M."/>
            <person name="Coutinho F.H."/>
            <person name="Leomil L."/>
            <person name="Hargreaves P.I."/>
            <person name="Campeao M.E."/>
            <person name="Vieira V.V."/>
            <person name="Silva B.S."/>
            <person name="Fistarol G.O."/>
            <person name="Salomon P.S."/>
            <person name="Sawabe T."/>
            <person name="Mino S."/>
            <person name="Hosokawa M."/>
            <person name="Miyashita H."/>
            <person name="Maruyama F."/>
            <person name="van Verk M.C."/>
            <person name="Dutilh B.E."/>
            <person name="Thompson C.C."/>
            <person name="Thompson F.L."/>
        </authorList>
    </citation>
    <scope>NUCLEOTIDE SEQUENCE [LARGE SCALE GENOMIC DNA]</scope>
    <source>
        <strain evidence="4 5">CCMR0081</strain>
    </source>
</reference>
<dbReference type="SMART" id="SM00331">
    <property type="entry name" value="PP2C_SIG"/>
    <property type="match status" value="1"/>
</dbReference>
<dbReference type="InterPro" id="IPR001932">
    <property type="entry name" value="PPM-type_phosphatase-like_dom"/>
</dbReference>
<gene>
    <name evidence="4" type="ORF">DXZ20_21670</name>
</gene>
<dbReference type="Pfam" id="PF07228">
    <property type="entry name" value="SpoIIE"/>
    <property type="match status" value="1"/>
</dbReference>
<evidence type="ECO:0000313" key="4">
    <source>
        <dbReference type="EMBL" id="NEZ58204.1"/>
    </source>
</evidence>
<proteinExistence type="predicted"/>
<evidence type="ECO:0000256" key="2">
    <source>
        <dbReference type="SAM" id="Phobius"/>
    </source>
</evidence>
<name>A0A6M0RPN1_9CYAN</name>
<feature type="transmembrane region" description="Helical" evidence="2">
    <location>
        <begin position="20"/>
        <end position="39"/>
    </location>
</feature>
<dbReference type="SUPFAM" id="SSF81606">
    <property type="entry name" value="PP2C-like"/>
    <property type="match status" value="1"/>
</dbReference>
<feature type="transmembrane region" description="Helical" evidence="2">
    <location>
        <begin position="190"/>
        <end position="213"/>
    </location>
</feature>
<dbReference type="RefSeq" id="WP_163700603.1">
    <property type="nucleotide sequence ID" value="NZ_QXHD01000004.1"/>
</dbReference>
<dbReference type="Proteomes" id="UP000481033">
    <property type="component" value="Unassembled WGS sequence"/>
</dbReference>
<dbReference type="InterPro" id="IPR036457">
    <property type="entry name" value="PPM-type-like_dom_sf"/>
</dbReference>
<evidence type="ECO:0000256" key="1">
    <source>
        <dbReference type="ARBA" id="ARBA00022801"/>
    </source>
</evidence>
<evidence type="ECO:0000259" key="3">
    <source>
        <dbReference type="SMART" id="SM00331"/>
    </source>
</evidence>
<feature type="domain" description="PPM-type phosphatase" evidence="3">
    <location>
        <begin position="340"/>
        <end position="560"/>
    </location>
</feature>
<evidence type="ECO:0000313" key="5">
    <source>
        <dbReference type="Proteomes" id="UP000481033"/>
    </source>
</evidence>
<keyword evidence="2" id="KW-1133">Transmembrane helix</keyword>
<dbReference type="EMBL" id="QXHD01000004">
    <property type="protein sequence ID" value="NEZ58204.1"/>
    <property type="molecule type" value="Genomic_DNA"/>
</dbReference>
<sequence>MAPFNRLQRNSVLHKTLWLLGGYAFFLIAALSSAVYYVANSVESIHRSTLEFDELNREVEIINDYFNRQAKDRKNLFLRGHNSEDLAKYLDRVNDMTVKIEQQTNNVLQYPLAEPYRKDLEQLLKNHALLMDTYTEGVQIFKQTQDPRAGDQYVRGEGGEVGEELTHVLKQIDLDRQTLTANNQSHIRTVLLISTGGLIVFILVCSGILAFAVTDPMRRISRFTTFLDESRQARLSTDTREHTEFGTTTTIYQPLEGKRYDEIGYMVDTYEKLSSLIGDYSRTLEKRVQERTAQLASANTQIMHLNQKLAAENVRMSAELEVSRQLQALILPKEKELKQIHQLDIATFMEPAEEFGGDYFDVLQFNGRTQIGIGDVTGHGLESGMLMLMAQTAVRTLLLHGESDSAKVLKTLNQTIYANVQRMNSERNMTLSLLDYSGGKVSLTGQHEEVIIVRKDGGLERIDTIDLGFPLGLESDISEFIDQTHINLDPGDGIVLYTDGITEAENSDGTHYGLPRLCELVQLHWHLPAEEIRRRVIQDVQTHIGTHKVFDDITLLVLKRPTMATVNLA</sequence>